<evidence type="ECO:0000313" key="3">
    <source>
        <dbReference type="Proteomes" id="UP000663419"/>
    </source>
</evidence>
<proteinExistence type="predicted"/>
<evidence type="ECO:0000313" key="2">
    <source>
        <dbReference type="EMBL" id="QSS52959.1"/>
    </source>
</evidence>
<dbReference type="VEuPathDB" id="FungiDB:I7I53_00054"/>
<gene>
    <name evidence="2" type="ORF">I7I53_00054</name>
</gene>
<dbReference type="EMBL" id="CP069104">
    <property type="protein sequence ID" value="QSS52959.1"/>
    <property type="molecule type" value="Genomic_DNA"/>
</dbReference>
<organism evidence="2 3">
    <name type="scientific">Ajellomyces capsulatus (strain H88)</name>
    <name type="common">Darling's disease fungus</name>
    <name type="synonym">Histoplasma capsulatum</name>
    <dbReference type="NCBI Taxonomy" id="544711"/>
    <lineage>
        <taxon>Eukaryota</taxon>
        <taxon>Fungi</taxon>
        <taxon>Dikarya</taxon>
        <taxon>Ascomycota</taxon>
        <taxon>Pezizomycotina</taxon>
        <taxon>Eurotiomycetes</taxon>
        <taxon>Eurotiomycetidae</taxon>
        <taxon>Onygenales</taxon>
        <taxon>Ajellomycetaceae</taxon>
        <taxon>Histoplasma</taxon>
    </lineage>
</organism>
<feature type="region of interest" description="Disordered" evidence="1">
    <location>
        <begin position="57"/>
        <end position="79"/>
    </location>
</feature>
<sequence length="79" mass="8876">MGNPAGVESLNAARRFVFQLSGTSHPAYIDWQGNRVFRGTVYRSCRRGFVNRPCVSGQRQRRGEKVIPKPGGWKSPLKT</sequence>
<dbReference type="Proteomes" id="UP000663419">
    <property type="component" value="Chromosome 3"/>
</dbReference>
<evidence type="ECO:0000256" key="1">
    <source>
        <dbReference type="SAM" id="MobiDB-lite"/>
    </source>
</evidence>
<reference evidence="2" key="1">
    <citation type="submission" date="2021-01" db="EMBL/GenBank/DDBJ databases">
        <title>Chromosome-level genome assembly of a human fungal pathogen reveals clustering of transcriptionally co-regulated genes.</title>
        <authorList>
            <person name="Voorhies M."/>
            <person name="Cohen S."/>
            <person name="Shea T.P."/>
            <person name="Petrus S."/>
            <person name="Munoz J.F."/>
            <person name="Poplawski S."/>
            <person name="Goldman W.E."/>
            <person name="Michael T."/>
            <person name="Cuomo C.A."/>
            <person name="Sil A."/>
            <person name="Beyhan S."/>
        </authorList>
    </citation>
    <scope>NUCLEOTIDE SEQUENCE</scope>
    <source>
        <strain evidence="2">H88</strain>
    </source>
</reference>
<name>A0A8A1LFW3_AJEC8</name>
<dbReference type="AlphaFoldDB" id="A0A8A1LFW3"/>
<accession>A0A8A1LFW3</accession>
<protein>
    <submittedName>
        <fullName evidence="2">Uncharacterized protein</fullName>
    </submittedName>
</protein>